<dbReference type="InterPro" id="IPR044840">
    <property type="entry name" value="Nup188"/>
</dbReference>
<keyword evidence="2 7" id="KW-0812">Transmembrane</keyword>
<gene>
    <name evidence="8" type="ORF">FSB_LOCUS35587</name>
</gene>
<dbReference type="InterPro" id="IPR005595">
    <property type="entry name" value="TRAP_alpha"/>
</dbReference>
<dbReference type="AlphaFoldDB" id="A0A2N9H720"/>
<evidence type="ECO:0000256" key="3">
    <source>
        <dbReference type="ARBA" id="ARBA00022729"/>
    </source>
</evidence>
<comment type="subcellular location">
    <subcellularLocation>
        <location evidence="1">Endoplasmic reticulum membrane</location>
        <topology evidence="1">Single-pass type I membrane protein</topology>
    </subcellularLocation>
</comment>
<dbReference type="GO" id="GO:0017056">
    <property type="term" value="F:structural constituent of nuclear pore"/>
    <property type="evidence" value="ECO:0007669"/>
    <property type="project" value="InterPro"/>
</dbReference>
<accession>A0A2N9H720</accession>
<evidence type="ECO:0000256" key="2">
    <source>
        <dbReference type="ARBA" id="ARBA00022692"/>
    </source>
</evidence>
<keyword evidence="4" id="KW-0256">Endoplasmic reticulum</keyword>
<proteinExistence type="predicted"/>
<keyword evidence="5 7" id="KW-1133">Transmembrane helix</keyword>
<dbReference type="GO" id="GO:0005789">
    <property type="term" value="C:endoplasmic reticulum membrane"/>
    <property type="evidence" value="ECO:0007669"/>
    <property type="project" value="UniProtKB-SubCell"/>
</dbReference>
<dbReference type="Pfam" id="PF03896">
    <property type="entry name" value="TRAP_alpha"/>
    <property type="match status" value="1"/>
</dbReference>
<dbReference type="GO" id="GO:0006405">
    <property type="term" value="P:RNA export from nucleus"/>
    <property type="evidence" value="ECO:0007669"/>
    <property type="project" value="TreeGrafter"/>
</dbReference>
<organism evidence="8">
    <name type="scientific">Fagus sylvatica</name>
    <name type="common">Beechnut</name>
    <dbReference type="NCBI Taxonomy" id="28930"/>
    <lineage>
        <taxon>Eukaryota</taxon>
        <taxon>Viridiplantae</taxon>
        <taxon>Streptophyta</taxon>
        <taxon>Embryophyta</taxon>
        <taxon>Tracheophyta</taxon>
        <taxon>Spermatophyta</taxon>
        <taxon>Magnoliopsida</taxon>
        <taxon>eudicotyledons</taxon>
        <taxon>Gunneridae</taxon>
        <taxon>Pentapetalae</taxon>
        <taxon>rosids</taxon>
        <taxon>fabids</taxon>
        <taxon>Fagales</taxon>
        <taxon>Fagaceae</taxon>
        <taxon>Fagus</taxon>
    </lineage>
</organism>
<evidence type="ECO:0000256" key="4">
    <source>
        <dbReference type="ARBA" id="ARBA00022824"/>
    </source>
</evidence>
<sequence length="655" mass="72324">MVGAMAPIRPHGPVAGYRSVLRTFVSAFIASYEINLQMGDSNLNLILDILCKIYRGEESLCVQFWDKESFIDGPIRCLLCNLEGEFPFWTGTCSLFVIPLYNFLDKSVGISSLFEINSDSLVDNISQIVETHLPVHVPGVEGLFIPSKTRGHVLKVIGGNTALVRWEDVCFAFMEIGSLLHLPETGMTVTMEKNVWAVEIICTLVRNLSPNSSSAALMSMGVKILGKVLKCSPSHVAAVALKANIFDLVLETSICDIGGNSSSSGSWLLSGKLAKMLLIDCEQNDNDYPLAISGMVGIGFLRFAYWKYKVKYVRWKVTLKVLEVMKKCIMSVSYFERLGDIIRDLLLCDSSIHNALFRIICTTKQSLENLYSSRLFELMEIEGLQLAIGAVLDILFIMLSNFSKDVSSSLSVFHQAVLSCTTKPVPVAAAVTSLISYFRNPIDYTDWTLSFTVGEATLNVIAIKASIHLPCDHRLQVQNLTVQTFNNASVPASAQATFPYKFAVSKFLQPGTFDLVGTIIYEIGQSPYQNTFYNGTIEVLEAGGPLSIESVFLVTLASALLVLLVIWIRGQIQNLSKKTKRAPKVEVGTKTTDASLDEWLQVSGLCFTMTLNFHGNCCPVDSTKGWLASVSYLLFAPRGSTIIWGPFLMKWRSQI</sequence>
<reference evidence="8" key="1">
    <citation type="submission" date="2018-02" db="EMBL/GenBank/DDBJ databases">
        <authorList>
            <person name="Cohen D.B."/>
            <person name="Kent A.D."/>
        </authorList>
    </citation>
    <scope>NUCLEOTIDE SEQUENCE</scope>
</reference>
<evidence type="ECO:0000256" key="1">
    <source>
        <dbReference type="ARBA" id="ARBA00004115"/>
    </source>
</evidence>
<evidence type="ECO:0000256" key="5">
    <source>
        <dbReference type="ARBA" id="ARBA00022989"/>
    </source>
</evidence>
<name>A0A2N9H720_FAGSY</name>
<evidence type="ECO:0000256" key="7">
    <source>
        <dbReference type="SAM" id="Phobius"/>
    </source>
</evidence>
<dbReference type="PANTHER" id="PTHR31431">
    <property type="entry name" value="NUCLEOPORIN NUP188 HOMOLOG"/>
    <property type="match status" value="1"/>
</dbReference>
<feature type="transmembrane region" description="Helical" evidence="7">
    <location>
        <begin position="550"/>
        <end position="568"/>
    </location>
</feature>
<dbReference type="GO" id="GO:0006606">
    <property type="term" value="P:protein import into nucleus"/>
    <property type="evidence" value="ECO:0007669"/>
    <property type="project" value="TreeGrafter"/>
</dbReference>
<protein>
    <submittedName>
        <fullName evidence="8">Uncharacterized protein</fullName>
    </submittedName>
</protein>
<dbReference type="PANTHER" id="PTHR31431:SF1">
    <property type="entry name" value="NUCLEOPORIN NUP188"/>
    <property type="match status" value="1"/>
</dbReference>
<evidence type="ECO:0000313" key="8">
    <source>
        <dbReference type="EMBL" id="SPD07705.1"/>
    </source>
</evidence>
<evidence type="ECO:0000256" key="6">
    <source>
        <dbReference type="ARBA" id="ARBA00023136"/>
    </source>
</evidence>
<keyword evidence="3" id="KW-0732">Signal</keyword>
<dbReference type="GO" id="GO:0044611">
    <property type="term" value="C:nuclear pore inner ring"/>
    <property type="evidence" value="ECO:0007669"/>
    <property type="project" value="TreeGrafter"/>
</dbReference>
<keyword evidence="6 7" id="KW-0472">Membrane</keyword>
<dbReference type="EMBL" id="OIVN01002950">
    <property type="protein sequence ID" value="SPD07705.1"/>
    <property type="molecule type" value="Genomic_DNA"/>
</dbReference>